<evidence type="ECO:0000313" key="2">
    <source>
        <dbReference type="Proteomes" id="UP000807306"/>
    </source>
</evidence>
<accession>A0A9P6JKV6</accession>
<name>A0A9P6JKV6_9AGAR</name>
<keyword evidence="2" id="KW-1185">Reference proteome</keyword>
<sequence length="236" mass="26765">MLDEDLTTPTVCPDRKTPIVLQDLTLCLPVEFYLDIKPLFKAKLANSQPVLDVNGLKALTVTKCQIAIDAIQYLVDIGANNVEEFRVTYYATPEGLSHGLKPLAHSLKRIYFTSAVSYLYELLPELSAMSHSDQRENIVEMIGIHLEFSFYENLDSSDWASLVALLVDKSAWPALRDIDITIDCRDIMDKEWETLDQVVKQFGPLASAGLLRYSIRRWAGAAMMETRRLDSISLYW</sequence>
<organism evidence="1 2">
    <name type="scientific">Crepidotus variabilis</name>
    <dbReference type="NCBI Taxonomy" id="179855"/>
    <lineage>
        <taxon>Eukaryota</taxon>
        <taxon>Fungi</taxon>
        <taxon>Dikarya</taxon>
        <taxon>Basidiomycota</taxon>
        <taxon>Agaricomycotina</taxon>
        <taxon>Agaricomycetes</taxon>
        <taxon>Agaricomycetidae</taxon>
        <taxon>Agaricales</taxon>
        <taxon>Agaricineae</taxon>
        <taxon>Crepidotaceae</taxon>
        <taxon>Crepidotus</taxon>
    </lineage>
</organism>
<dbReference type="AlphaFoldDB" id="A0A9P6JKV6"/>
<proteinExistence type="predicted"/>
<comment type="caution">
    <text evidence="1">The sequence shown here is derived from an EMBL/GenBank/DDBJ whole genome shotgun (WGS) entry which is preliminary data.</text>
</comment>
<protein>
    <submittedName>
        <fullName evidence="1">Uncharacterized protein</fullName>
    </submittedName>
</protein>
<gene>
    <name evidence="1" type="ORF">CPB83DRAFT_861625</name>
</gene>
<dbReference type="EMBL" id="MU157902">
    <property type="protein sequence ID" value="KAF9524210.1"/>
    <property type="molecule type" value="Genomic_DNA"/>
</dbReference>
<reference evidence="1" key="1">
    <citation type="submission" date="2020-11" db="EMBL/GenBank/DDBJ databases">
        <authorList>
            <consortium name="DOE Joint Genome Institute"/>
            <person name="Ahrendt S."/>
            <person name="Riley R."/>
            <person name="Andreopoulos W."/>
            <person name="Labutti K."/>
            <person name="Pangilinan J."/>
            <person name="Ruiz-Duenas F.J."/>
            <person name="Barrasa J.M."/>
            <person name="Sanchez-Garcia M."/>
            <person name="Camarero S."/>
            <person name="Miyauchi S."/>
            <person name="Serrano A."/>
            <person name="Linde D."/>
            <person name="Babiker R."/>
            <person name="Drula E."/>
            <person name="Ayuso-Fernandez I."/>
            <person name="Pacheco R."/>
            <person name="Padilla G."/>
            <person name="Ferreira P."/>
            <person name="Barriuso J."/>
            <person name="Kellner H."/>
            <person name="Castanera R."/>
            <person name="Alfaro M."/>
            <person name="Ramirez L."/>
            <person name="Pisabarro A.G."/>
            <person name="Kuo A."/>
            <person name="Tritt A."/>
            <person name="Lipzen A."/>
            <person name="He G."/>
            <person name="Yan M."/>
            <person name="Ng V."/>
            <person name="Cullen D."/>
            <person name="Martin F."/>
            <person name="Rosso M.-N."/>
            <person name="Henrissat B."/>
            <person name="Hibbett D."/>
            <person name="Martinez A.T."/>
            <person name="Grigoriev I.V."/>
        </authorList>
    </citation>
    <scope>NUCLEOTIDE SEQUENCE</scope>
    <source>
        <strain evidence="1">CBS 506.95</strain>
    </source>
</reference>
<evidence type="ECO:0000313" key="1">
    <source>
        <dbReference type="EMBL" id="KAF9524210.1"/>
    </source>
</evidence>
<dbReference type="Proteomes" id="UP000807306">
    <property type="component" value="Unassembled WGS sequence"/>
</dbReference>